<keyword evidence="1" id="KW-0597">Phosphoprotein</keyword>
<dbReference type="PROSITE" id="PS50110">
    <property type="entry name" value="RESPONSE_REGULATORY"/>
    <property type="match status" value="1"/>
</dbReference>
<comment type="caution">
    <text evidence="3">The sequence shown here is derived from an EMBL/GenBank/DDBJ whole genome shotgun (WGS) entry which is preliminary data.</text>
</comment>
<dbReference type="Proteomes" id="UP000010553">
    <property type="component" value="Unassembled WGS sequence"/>
</dbReference>
<feature type="domain" description="Response regulatory" evidence="2">
    <location>
        <begin position="4"/>
        <end position="120"/>
    </location>
</feature>
<gene>
    <name evidence="3" type="ORF">OIE_04120</name>
</gene>
<organism evidence="3 4">
    <name type="scientific">Enterococcus faecium EnGen0003</name>
    <dbReference type="NCBI Taxonomy" id="1138901"/>
    <lineage>
        <taxon>Bacteria</taxon>
        <taxon>Bacillati</taxon>
        <taxon>Bacillota</taxon>
        <taxon>Bacilli</taxon>
        <taxon>Lactobacillales</taxon>
        <taxon>Enterococcaceae</taxon>
        <taxon>Enterococcus</taxon>
    </lineage>
</organism>
<dbReference type="AlphaFoldDB" id="A0A828ZLH8"/>
<dbReference type="PANTHER" id="PTHR45526">
    <property type="entry name" value="TRANSCRIPTIONAL REGULATORY PROTEIN DPIA"/>
    <property type="match status" value="1"/>
</dbReference>
<feature type="modified residue" description="4-aspartylphosphate" evidence="1">
    <location>
        <position position="55"/>
    </location>
</feature>
<evidence type="ECO:0000256" key="1">
    <source>
        <dbReference type="PROSITE-ProRule" id="PRU00169"/>
    </source>
</evidence>
<reference evidence="3 4" key="1">
    <citation type="submission" date="2012-12" db="EMBL/GenBank/DDBJ databases">
        <title>The Genome Sequence of Enterococcus faecium E1590.</title>
        <authorList>
            <consortium name="The Broad Institute Genome Sequencing Platform"/>
            <consortium name="The Broad Institute Genome Sequencing Center for Infectious Disease"/>
            <person name="Earl A.M."/>
            <person name="Gilmore M.S."/>
            <person name="van Schaik W."/>
            <person name="Lebreton F."/>
            <person name="Willems R.J."/>
            <person name="Walker B."/>
            <person name="Young S.K."/>
            <person name="Zeng Q."/>
            <person name="Gargeya S."/>
            <person name="Fitzgerald M."/>
            <person name="Haas B."/>
            <person name="Abouelleil A."/>
            <person name="Alvarado L."/>
            <person name="Arachchi H.M."/>
            <person name="Berlin A.M."/>
            <person name="Chapman S.B."/>
            <person name="Dewar J."/>
            <person name="Goldberg J."/>
            <person name="Griggs A."/>
            <person name="Gujja S."/>
            <person name="Hansen M."/>
            <person name="Howarth C."/>
            <person name="Imamovic A."/>
            <person name="Larimer J."/>
            <person name="McCowan C."/>
            <person name="Murphy C."/>
            <person name="Neiman D."/>
            <person name="Pearson M."/>
            <person name="Priest M."/>
            <person name="Roberts A."/>
            <person name="Saif S."/>
            <person name="Shea T."/>
            <person name="Sisk P."/>
            <person name="Sykes S."/>
            <person name="Wortman J."/>
            <person name="Nusbaum C."/>
            <person name="Birren B."/>
        </authorList>
    </citation>
    <scope>NUCLEOTIDE SEQUENCE [LARGE SCALE GENOMIC DNA]</scope>
    <source>
        <strain evidence="3 4">E1590</strain>
    </source>
</reference>
<dbReference type="GO" id="GO:0000156">
    <property type="term" value="F:phosphorelay response regulator activity"/>
    <property type="evidence" value="ECO:0007669"/>
    <property type="project" value="TreeGrafter"/>
</dbReference>
<dbReference type="InterPro" id="IPR001789">
    <property type="entry name" value="Sig_transdc_resp-reg_receiver"/>
</dbReference>
<evidence type="ECO:0000259" key="2">
    <source>
        <dbReference type="PROSITE" id="PS50110"/>
    </source>
</evidence>
<evidence type="ECO:0000313" key="4">
    <source>
        <dbReference type="Proteomes" id="UP000010553"/>
    </source>
</evidence>
<dbReference type="PANTHER" id="PTHR45526:SF1">
    <property type="entry name" value="TRANSCRIPTIONAL REGULATORY PROTEIN DCUR-RELATED"/>
    <property type="match status" value="1"/>
</dbReference>
<evidence type="ECO:0000313" key="3">
    <source>
        <dbReference type="EMBL" id="ELB02744.1"/>
    </source>
</evidence>
<dbReference type="SUPFAM" id="SSF52172">
    <property type="entry name" value="CheY-like"/>
    <property type="match status" value="1"/>
</dbReference>
<dbReference type="InterPro" id="IPR051271">
    <property type="entry name" value="2C-system_Tx_regulators"/>
</dbReference>
<protein>
    <recommendedName>
        <fullName evidence="2">Response regulatory domain-containing protein</fullName>
    </recommendedName>
</protein>
<sequence length="126" mass="14586">MMTNVLIIEDDPMVAELNRTFVESIPNMNVIESFRNVEEGKKYFRQKNADLLLLDVYMPGESGIHFLSWLRQQGNDIPVILITAADDIETIKNVIRYGALDYLIKPFTLQRFQLAIEKYLAFSQTI</sequence>
<name>A0A828ZLH8_ENTFC</name>
<dbReference type="Pfam" id="PF00072">
    <property type="entry name" value="Response_reg"/>
    <property type="match status" value="1"/>
</dbReference>
<proteinExistence type="predicted"/>
<dbReference type="InterPro" id="IPR011006">
    <property type="entry name" value="CheY-like_superfamily"/>
</dbReference>
<dbReference type="Gene3D" id="3.40.50.2300">
    <property type="match status" value="1"/>
</dbReference>
<accession>A0A828ZLH8</accession>
<dbReference type="EMBL" id="AHXC01000004">
    <property type="protein sequence ID" value="ELB02744.1"/>
    <property type="molecule type" value="Genomic_DNA"/>
</dbReference>
<dbReference type="SMART" id="SM00448">
    <property type="entry name" value="REC"/>
    <property type="match status" value="1"/>
</dbReference>